<comment type="caution">
    <text evidence="6">The sequence shown here is derived from an EMBL/GenBank/DDBJ whole genome shotgun (WGS) entry which is preliminary data.</text>
</comment>
<keyword evidence="5" id="KW-0472">Membrane</keyword>
<dbReference type="AlphaFoldDB" id="A0AAN7HCK6"/>
<dbReference type="CDD" id="cd05233">
    <property type="entry name" value="SDR_c"/>
    <property type="match status" value="1"/>
</dbReference>
<dbReference type="Proteomes" id="UP001303760">
    <property type="component" value="Unassembled WGS sequence"/>
</dbReference>
<gene>
    <name evidence="6" type="ORF">C8A03DRAFT_43711</name>
</gene>
<evidence type="ECO:0000313" key="7">
    <source>
        <dbReference type="Proteomes" id="UP001303760"/>
    </source>
</evidence>
<dbReference type="Pfam" id="PF00106">
    <property type="entry name" value="adh_short"/>
    <property type="match status" value="2"/>
</dbReference>
<evidence type="ECO:0000256" key="5">
    <source>
        <dbReference type="SAM" id="Phobius"/>
    </source>
</evidence>
<dbReference type="PANTHER" id="PTHR43391:SF14">
    <property type="entry name" value="DEHYDROGENASE_REDUCTASE SDR FAMILY PROTEIN 7-LIKE"/>
    <property type="match status" value="1"/>
</dbReference>
<keyword evidence="7" id="KW-1185">Reference proteome</keyword>
<dbReference type="InterPro" id="IPR036291">
    <property type="entry name" value="NAD(P)-bd_dom_sf"/>
</dbReference>
<name>A0AAN7HCK6_9PEZI</name>
<evidence type="ECO:0000256" key="4">
    <source>
        <dbReference type="SAM" id="MobiDB-lite"/>
    </source>
</evidence>
<evidence type="ECO:0000313" key="6">
    <source>
        <dbReference type="EMBL" id="KAK4238533.1"/>
    </source>
</evidence>
<protein>
    <submittedName>
        <fullName evidence="6">Uncharacterized protein</fullName>
    </submittedName>
</protein>
<dbReference type="SUPFAM" id="SSF51735">
    <property type="entry name" value="NAD(P)-binding Rossmann-fold domains"/>
    <property type="match status" value="1"/>
</dbReference>
<keyword evidence="5" id="KW-0812">Transmembrane</keyword>
<feature type="transmembrane region" description="Helical" evidence="5">
    <location>
        <begin position="45"/>
        <end position="71"/>
    </location>
</feature>
<feature type="transmembrane region" description="Helical" evidence="5">
    <location>
        <begin position="392"/>
        <end position="408"/>
    </location>
</feature>
<keyword evidence="3" id="KW-0560">Oxidoreductase</keyword>
<accession>A0AAN7HCK6</accession>
<proteinExistence type="inferred from homology"/>
<reference evidence="6" key="1">
    <citation type="journal article" date="2023" name="Mol. Phylogenet. Evol.">
        <title>Genome-scale phylogeny and comparative genomics of the fungal order Sordariales.</title>
        <authorList>
            <person name="Hensen N."/>
            <person name="Bonometti L."/>
            <person name="Westerberg I."/>
            <person name="Brannstrom I.O."/>
            <person name="Guillou S."/>
            <person name="Cros-Aarteil S."/>
            <person name="Calhoun S."/>
            <person name="Haridas S."/>
            <person name="Kuo A."/>
            <person name="Mondo S."/>
            <person name="Pangilinan J."/>
            <person name="Riley R."/>
            <person name="LaButti K."/>
            <person name="Andreopoulos B."/>
            <person name="Lipzen A."/>
            <person name="Chen C."/>
            <person name="Yan M."/>
            <person name="Daum C."/>
            <person name="Ng V."/>
            <person name="Clum A."/>
            <person name="Steindorff A."/>
            <person name="Ohm R.A."/>
            <person name="Martin F."/>
            <person name="Silar P."/>
            <person name="Natvig D.O."/>
            <person name="Lalanne C."/>
            <person name="Gautier V."/>
            <person name="Ament-Velasquez S.L."/>
            <person name="Kruys A."/>
            <person name="Hutchinson M.I."/>
            <person name="Powell A.J."/>
            <person name="Barry K."/>
            <person name="Miller A.N."/>
            <person name="Grigoriev I.V."/>
            <person name="Debuchy R."/>
            <person name="Gladieux P."/>
            <person name="Hiltunen Thoren M."/>
            <person name="Johannesson H."/>
        </authorList>
    </citation>
    <scope>NUCLEOTIDE SEQUENCE</scope>
    <source>
        <strain evidence="6">CBS 532.94</strain>
    </source>
</reference>
<dbReference type="EMBL" id="MU860091">
    <property type="protein sequence ID" value="KAK4238533.1"/>
    <property type="molecule type" value="Genomic_DNA"/>
</dbReference>
<dbReference type="Gene3D" id="3.40.50.720">
    <property type="entry name" value="NAD(P)-binding Rossmann-like Domain"/>
    <property type="match status" value="1"/>
</dbReference>
<keyword evidence="2" id="KW-0521">NADP</keyword>
<dbReference type="GO" id="GO:0016491">
    <property type="term" value="F:oxidoreductase activity"/>
    <property type="evidence" value="ECO:0007669"/>
    <property type="project" value="UniProtKB-KW"/>
</dbReference>
<evidence type="ECO:0000256" key="3">
    <source>
        <dbReference type="ARBA" id="ARBA00023002"/>
    </source>
</evidence>
<keyword evidence="5" id="KW-1133">Transmembrane helix</keyword>
<sequence>MHHPMNQPMPDPSDWSDPPGSYIGLRIGDIFQFKTWASLPSLSTALLNVSISVGTLIVSLGSLAVSFAVFLPIRTIKTVGDSVLFLTGRSRGDSGGANGRRRYVVISGASSGIGAALAVEYASPQTHLILIARDLTRLHEVAARVQSKGATVSVRSIDFFDPAVTAKLSQLLQEVDNTADGIDVAISCTSLTGHRSDVLGPDLDQIPAAPNPTTSGSDGSGSGATGALQGNDCWGATTASRILQVNVAASQEFILRSWELMRARRLRSGNWTARGPKIIVLSSSTAFYTPARFALYAASKAYLYSLTRSLQVASAPYGIGVVVVTPGFMETGMTLTMKRAGATFPGAILGDPRKLARKIKRSEERNELVVFYPVSQVWALFSARALNPLLETFALWAGAATGVATWFFS</sequence>
<dbReference type="InterPro" id="IPR020904">
    <property type="entry name" value="Sc_DH/Rdtase_CS"/>
</dbReference>
<evidence type="ECO:0000256" key="2">
    <source>
        <dbReference type="ARBA" id="ARBA00022857"/>
    </source>
</evidence>
<dbReference type="PANTHER" id="PTHR43391">
    <property type="entry name" value="RETINOL DEHYDROGENASE-RELATED"/>
    <property type="match status" value="1"/>
</dbReference>
<feature type="region of interest" description="Disordered" evidence="4">
    <location>
        <begin position="201"/>
        <end position="223"/>
    </location>
</feature>
<dbReference type="GO" id="GO:0005829">
    <property type="term" value="C:cytosol"/>
    <property type="evidence" value="ECO:0007669"/>
    <property type="project" value="TreeGrafter"/>
</dbReference>
<reference evidence="6" key="2">
    <citation type="submission" date="2023-05" db="EMBL/GenBank/DDBJ databases">
        <authorList>
            <consortium name="Lawrence Berkeley National Laboratory"/>
            <person name="Steindorff A."/>
            <person name="Hensen N."/>
            <person name="Bonometti L."/>
            <person name="Westerberg I."/>
            <person name="Brannstrom I.O."/>
            <person name="Guillou S."/>
            <person name="Cros-Aarteil S."/>
            <person name="Calhoun S."/>
            <person name="Haridas S."/>
            <person name="Kuo A."/>
            <person name="Mondo S."/>
            <person name="Pangilinan J."/>
            <person name="Riley R."/>
            <person name="Labutti K."/>
            <person name="Andreopoulos B."/>
            <person name="Lipzen A."/>
            <person name="Chen C."/>
            <person name="Yanf M."/>
            <person name="Daum C."/>
            <person name="Ng V."/>
            <person name="Clum A."/>
            <person name="Ohm R."/>
            <person name="Martin F."/>
            <person name="Silar P."/>
            <person name="Natvig D."/>
            <person name="Lalanne C."/>
            <person name="Gautier V."/>
            <person name="Ament-Velasquez S.L."/>
            <person name="Kruys A."/>
            <person name="Hutchinson M.I."/>
            <person name="Powell A.J."/>
            <person name="Barry K."/>
            <person name="Miller A.N."/>
            <person name="Grigoriev I.V."/>
            <person name="Debuchy R."/>
            <person name="Gladieux P."/>
            <person name="Thoren M.H."/>
            <person name="Johannesson H."/>
        </authorList>
    </citation>
    <scope>NUCLEOTIDE SEQUENCE</scope>
    <source>
        <strain evidence="6">CBS 532.94</strain>
    </source>
</reference>
<comment type="similarity">
    <text evidence="1">Belongs to the short-chain dehydrogenases/reductases (SDR) family.</text>
</comment>
<dbReference type="PROSITE" id="PS00061">
    <property type="entry name" value="ADH_SHORT"/>
    <property type="match status" value="1"/>
</dbReference>
<organism evidence="6 7">
    <name type="scientific">Achaetomium macrosporum</name>
    <dbReference type="NCBI Taxonomy" id="79813"/>
    <lineage>
        <taxon>Eukaryota</taxon>
        <taxon>Fungi</taxon>
        <taxon>Dikarya</taxon>
        <taxon>Ascomycota</taxon>
        <taxon>Pezizomycotina</taxon>
        <taxon>Sordariomycetes</taxon>
        <taxon>Sordariomycetidae</taxon>
        <taxon>Sordariales</taxon>
        <taxon>Chaetomiaceae</taxon>
        <taxon>Achaetomium</taxon>
    </lineage>
</organism>
<dbReference type="InterPro" id="IPR002347">
    <property type="entry name" value="SDR_fam"/>
</dbReference>
<evidence type="ECO:0000256" key="1">
    <source>
        <dbReference type="ARBA" id="ARBA00006484"/>
    </source>
</evidence>
<dbReference type="PRINTS" id="PR00081">
    <property type="entry name" value="GDHRDH"/>
</dbReference>